<dbReference type="AlphaFoldDB" id="A0A921MZ52"/>
<reference evidence="1" key="1">
    <citation type="journal article" date="2021" name="PeerJ">
        <title>Extensive microbial diversity within the chicken gut microbiome revealed by metagenomics and culture.</title>
        <authorList>
            <person name="Gilroy R."/>
            <person name="Ravi A."/>
            <person name="Getino M."/>
            <person name="Pursley I."/>
            <person name="Horton D.L."/>
            <person name="Alikhan N.F."/>
            <person name="Baker D."/>
            <person name="Gharbi K."/>
            <person name="Hall N."/>
            <person name="Watson M."/>
            <person name="Adriaenssens E.M."/>
            <person name="Foster-Nyarko E."/>
            <person name="Jarju S."/>
            <person name="Secka A."/>
            <person name="Antonio M."/>
            <person name="Oren A."/>
            <person name="Chaudhuri R.R."/>
            <person name="La Ragione R."/>
            <person name="Hildebrand F."/>
            <person name="Pallen M.J."/>
        </authorList>
    </citation>
    <scope>NUCLEOTIDE SEQUENCE</scope>
    <source>
        <strain evidence="1">1277</strain>
    </source>
</reference>
<proteinExistence type="predicted"/>
<dbReference type="EMBL" id="DYUB01000092">
    <property type="protein sequence ID" value="HJG96001.1"/>
    <property type="molecule type" value="Genomic_DNA"/>
</dbReference>
<organism evidence="1 2">
    <name type="scientific">Romboutsia timonensis</name>
    <dbReference type="NCBI Taxonomy" id="1776391"/>
    <lineage>
        <taxon>Bacteria</taxon>
        <taxon>Bacillati</taxon>
        <taxon>Bacillota</taxon>
        <taxon>Clostridia</taxon>
        <taxon>Peptostreptococcales</taxon>
        <taxon>Peptostreptococcaceae</taxon>
        <taxon>Romboutsia</taxon>
    </lineage>
</organism>
<evidence type="ECO:0000313" key="2">
    <source>
        <dbReference type="Proteomes" id="UP000776700"/>
    </source>
</evidence>
<dbReference type="Proteomes" id="UP000776700">
    <property type="component" value="Unassembled WGS sequence"/>
</dbReference>
<sequence>MYELAMSLLNQYVEIYTYLSKDKLYGEIIVATPYEIVLLRRRIDNAPNKNSSLYIPLNSVIYIKKL</sequence>
<protein>
    <submittedName>
        <fullName evidence="1">ATPase</fullName>
    </submittedName>
</protein>
<reference evidence="1" key="2">
    <citation type="submission" date="2021-09" db="EMBL/GenBank/DDBJ databases">
        <authorList>
            <person name="Gilroy R."/>
        </authorList>
    </citation>
    <scope>NUCLEOTIDE SEQUENCE</scope>
    <source>
        <strain evidence="1">1277</strain>
    </source>
</reference>
<name>A0A921MZ52_9FIRM</name>
<evidence type="ECO:0000313" key="1">
    <source>
        <dbReference type="EMBL" id="HJG96001.1"/>
    </source>
</evidence>
<accession>A0A921MZ52</accession>
<gene>
    <name evidence="1" type="ORF">K8V90_02740</name>
</gene>
<comment type="caution">
    <text evidence="1">The sequence shown here is derived from an EMBL/GenBank/DDBJ whole genome shotgun (WGS) entry which is preliminary data.</text>
</comment>